<dbReference type="PROSITE" id="PS51186">
    <property type="entry name" value="GNAT"/>
    <property type="match status" value="1"/>
</dbReference>
<keyword evidence="1" id="KW-0808">Transferase</keyword>
<evidence type="ECO:0000313" key="5">
    <source>
        <dbReference type="Proteomes" id="UP000198500"/>
    </source>
</evidence>
<accession>A0A1H3A011</accession>
<evidence type="ECO:0000313" key="4">
    <source>
        <dbReference type="EMBL" id="SDX22965.1"/>
    </source>
</evidence>
<dbReference type="InterPro" id="IPR050832">
    <property type="entry name" value="Bact_Acetyltransf"/>
</dbReference>
<dbReference type="AlphaFoldDB" id="A0A1H3A011"/>
<keyword evidence="5" id="KW-1185">Reference proteome</keyword>
<dbReference type="GO" id="GO:0016747">
    <property type="term" value="F:acyltransferase activity, transferring groups other than amino-acyl groups"/>
    <property type="evidence" value="ECO:0007669"/>
    <property type="project" value="InterPro"/>
</dbReference>
<dbReference type="Gene3D" id="3.40.630.30">
    <property type="match status" value="1"/>
</dbReference>
<proteinExistence type="predicted"/>
<dbReference type="InterPro" id="IPR000182">
    <property type="entry name" value="GNAT_dom"/>
</dbReference>
<dbReference type="STRING" id="574349.SAMN05443545_104315"/>
<keyword evidence="2" id="KW-0012">Acyltransferase</keyword>
<name>A0A1H3A011_9GAMM</name>
<dbReference type="InterPro" id="IPR016181">
    <property type="entry name" value="Acyl_CoA_acyltransferase"/>
</dbReference>
<dbReference type="GO" id="GO:0005840">
    <property type="term" value="C:ribosome"/>
    <property type="evidence" value="ECO:0007669"/>
    <property type="project" value="UniProtKB-KW"/>
</dbReference>
<dbReference type="SUPFAM" id="SSF55729">
    <property type="entry name" value="Acyl-CoA N-acyltransferases (Nat)"/>
    <property type="match status" value="1"/>
</dbReference>
<evidence type="ECO:0000256" key="1">
    <source>
        <dbReference type="ARBA" id="ARBA00022679"/>
    </source>
</evidence>
<feature type="domain" description="N-acetyltransferase" evidence="3">
    <location>
        <begin position="18"/>
        <end position="182"/>
    </location>
</feature>
<protein>
    <submittedName>
        <fullName evidence="4">Ribosomal protein S18 acetylase RimI</fullName>
    </submittedName>
</protein>
<evidence type="ECO:0000256" key="2">
    <source>
        <dbReference type="ARBA" id="ARBA00023315"/>
    </source>
</evidence>
<dbReference type="Pfam" id="PF00583">
    <property type="entry name" value="Acetyltransf_1"/>
    <property type="match status" value="1"/>
</dbReference>
<dbReference type="EMBL" id="FNNI01000004">
    <property type="protein sequence ID" value="SDX22965.1"/>
    <property type="molecule type" value="Genomic_DNA"/>
</dbReference>
<keyword evidence="4" id="KW-0689">Ribosomal protein</keyword>
<dbReference type="Proteomes" id="UP000198500">
    <property type="component" value="Unassembled WGS sequence"/>
</dbReference>
<reference evidence="4 5" key="1">
    <citation type="submission" date="2016-10" db="EMBL/GenBank/DDBJ databases">
        <authorList>
            <person name="de Groot N.N."/>
        </authorList>
    </citation>
    <scope>NUCLEOTIDE SEQUENCE [LARGE SCALE GENOMIC DNA]</scope>
    <source>
        <strain evidence="4 5">DSM 19219</strain>
    </source>
</reference>
<sequence length="186" mass="21200">MFRCRSTNQPVTPALAMMEIQIATSEDCRAIAELHVQVWQYAYRDILPEQYLASLSVTEREAMWRRVVEGQTAQLLVARIAGGVVGFVAFGTSRDEDASTDRAEIWAIYVNVTFWSMGVGRHLWLQAQQRILAEEYKSVSLWVLAENERALRFYERAGFVVEPQSRKSFELGGTTVEELRYSRGVG</sequence>
<keyword evidence="4" id="KW-0687">Ribonucleoprotein</keyword>
<organism evidence="4 5">
    <name type="scientific">Aidingimonas halophila</name>
    <dbReference type="NCBI Taxonomy" id="574349"/>
    <lineage>
        <taxon>Bacteria</taxon>
        <taxon>Pseudomonadati</taxon>
        <taxon>Pseudomonadota</taxon>
        <taxon>Gammaproteobacteria</taxon>
        <taxon>Oceanospirillales</taxon>
        <taxon>Halomonadaceae</taxon>
        <taxon>Aidingimonas</taxon>
    </lineage>
</organism>
<dbReference type="PANTHER" id="PTHR43877">
    <property type="entry name" value="AMINOALKYLPHOSPHONATE N-ACETYLTRANSFERASE-RELATED-RELATED"/>
    <property type="match status" value="1"/>
</dbReference>
<evidence type="ECO:0000259" key="3">
    <source>
        <dbReference type="PROSITE" id="PS51186"/>
    </source>
</evidence>
<gene>
    <name evidence="4" type="ORF">SAMN05443545_104315</name>
</gene>
<dbReference type="CDD" id="cd04301">
    <property type="entry name" value="NAT_SF"/>
    <property type="match status" value="1"/>
</dbReference>